<dbReference type="GO" id="GO:0016301">
    <property type="term" value="F:kinase activity"/>
    <property type="evidence" value="ECO:0007669"/>
    <property type="project" value="InterPro"/>
</dbReference>
<gene>
    <name evidence="2" type="ORF">IDAT_01735</name>
</gene>
<dbReference type="OrthoDB" id="142078at2"/>
<keyword evidence="3" id="KW-1185">Reference proteome</keyword>
<evidence type="ECO:0000313" key="3">
    <source>
        <dbReference type="Proteomes" id="UP000053718"/>
    </source>
</evidence>
<dbReference type="InterPro" id="IPR001206">
    <property type="entry name" value="Diacylglycerol_kinase_cat_dom"/>
</dbReference>
<dbReference type="Gene3D" id="2.60.200.40">
    <property type="match status" value="1"/>
</dbReference>
<dbReference type="SUPFAM" id="SSF111331">
    <property type="entry name" value="NAD kinase/diacylglycerol kinase-like"/>
    <property type="match status" value="1"/>
</dbReference>
<evidence type="ECO:0000313" key="2">
    <source>
        <dbReference type="EMBL" id="KFZ29840.1"/>
    </source>
</evidence>
<dbReference type="AlphaFoldDB" id="A0A094IQB2"/>
<dbReference type="InterPro" id="IPR017438">
    <property type="entry name" value="ATP-NAD_kinase_N"/>
</dbReference>
<dbReference type="Gene3D" id="3.40.50.10330">
    <property type="entry name" value="Probable inorganic polyphosphate/atp-NAD kinase, domain 1"/>
    <property type="match status" value="1"/>
</dbReference>
<reference evidence="2 3" key="1">
    <citation type="submission" date="2014-06" db="EMBL/GenBank/DDBJ databases">
        <title>Draft genome sequence of Idiomarina sp. MCCC 1A10513.</title>
        <authorList>
            <person name="Du J."/>
            <person name="Lai Q."/>
            <person name="Shao Z."/>
        </authorList>
    </citation>
    <scope>NUCLEOTIDE SEQUENCE [LARGE SCALE GENOMIC DNA]</scope>
    <source>
        <strain evidence="2 3">MCCC 1A10513</strain>
    </source>
</reference>
<protein>
    <recommendedName>
        <fullName evidence="1">DAGKc domain-containing protein</fullName>
    </recommendedName>
</protein>
<dbReference type="RefSeq" id="WP_034729674.1">
    <property type="nucleotide sequence ID" value="NZ_JPIN01000001.1"/>
</dbReference>
<dbReference type="Proteomes" id="UP000053718">
    <property type="component" value="Unassembled WGS sequence"/>
</dbReference>
<accession>A0A094IQB2</accession>
<comment type="caution">
    <text evidence="2">The sequence shown here is derived from an EMBL/GenBank/DDBJ whole genome shotgun (WGS) entry which is preliminary data.</text>
</comment>
<name>A0A094IQB2_9GAMM</name>
<dbReference type="EMBL" id="JPIN01000001">
    <property type="protein sequence ID" value="KFZ29840.1"/>
    <property type="molecule type" value="Genomic_DNA"/>
</dbReference>
<feature type="domain" description="DAGKc" evidence="1">
    <location>
        <begin position="55"/>
        <end position="110"/>
    </location>
</feature>
<sequence length="297" mass="32878">MATRQVLIYYKSCSARARALADDYQSFFAAQLGVAHVCLVPSNPDREQDIAAMRSWLQQVENINESECLVIGGDGSINIAAQVFAETPVVISVIPAGTGNDFATALALKDPLWRRQGTTETSVRSIGKIGEHYFINHAGTGISVALQRLQSDYTKRWLGRSSYLLALCRYLFTRPSRRCCIMDHDHELEFQVVSVNKAIGGGIVVYPEAQREQQLLGYLAVPRLPRLKQLNALYWLLRRQPKRSAIIVVAEAESFTIGDTENGIELDGDSIPLNGPAEARIVRAGLTVRHPKVVTNE</sequence>
<dbReference type="eggNOG" id="COG1597">
    <property type="taxonomic scope" value="Bacteria"/>
</dbReference>
<dbReference type="Pfam" id="PF00781">
    <property type="entry name" value="DAGK_cat"/>
    <property type="match status" value="1"/>
</dbReference>
<proteinExistence type="predicted"/>
<organism evidence="2 3">
    <name type="scientific">Pseudidiomarina atlantica</name>
    <dbReference type="NCBI Taxonomy" id="1517416"/>
    <lineage>
        <taxon>Bacteria</taxon>
        <taxon>Pseudomonadati</taxon>
        <taxon>Pseudomonadota</taxon>
        <taxon>Gammaproteobacteria</taxon>
        <taxon>Alteromonadales</taxon>
        <taxon>Idiomarinaceae</taxon>
        <taxon>Pseudidiomarina</taxon>
    </lineage>
</organism>
<dbReference type="STRING" id="1517416.IDAT_01735"/>
<evidence type="ECO:0000259" key="1">
    <source>
        <dbReference type="Pfam" id="PF00781"/>
    </source>
</evidence>
<dbReference type="InterPro" id="IPR016064">
    <property type="entry name" value="NAD/diacylglycerol_kinase_sf"/>
</dbReference>